<accession>A0A3A3AC55</accession>
<reference evidence="2" key="1">
    <citation type="submission" date="2017-02" db="EMBL/GenBank/DDBJ databases">
        <authorList>
            <person name="Tafer H."/>
            <person name="Lopandic K."/>
        </authorList>
    </citation>
    <scope>NUCLEOTIDE SEQUENCE [LARGE SCALE GENOMIC DNA]</scope>
    <source>
        <strain evidence="2">CBS 366.77</strain>
    </source>
</reference>
<comment type="caution">
    <text evidence="1">The sequence shown here is derived from an EMBL/GenBank/DDBJ whole genome shotgun (WGS) entry which is preliminary data.</text>
</comment>
<evidence type="ECO:0008006" key="3">
    <source>
        <dbReference type="Google" id="ProtNLM"/>
    </source>
</evidence>
<evidence type="ECO:0000313" key="2">
    <source>
        <dbReference type="Proteomes" id="UP000266188"/>
    </source>
</evidence>
<dbReference type="AlphaFoldDB" id="A0A3A3AC55"/>
<name>A0A3A3AC55_9EURO</name>
<organism evidence="1 2">
    <name type="scientific">Aspergillus sclerotialis</name>
    <dbReference type="NCBI Taxonomy" id="2070753"/>
    <lineage>
        <taxon>Eukaryota</taxon>
        <taxon>Fungi</taxon>
        <taxon>Dikarya</taxon>
        <taxon>Ascomycota</taxon>
        <taxon>Pezizomycotina</taxon>
        <taxon>Eurotiomycetes</taxon>
        <taxon>Eurotiomycetidae</taxon>
        <taxon>Eurotiales</taxon>
        <taxon>Aspergillaceae</taxon>
        <taxon>Aspergillus</taxon>
        <taxon>Aspergillus subgen. Polypaecilum</taxon>
    </lineage>
</organism>
<sequence length="253" mass="28784">MEEVMYRRERVRAPFTLSEFYYGDAIPAEIWMLIAERVTTKRSLRSLCETSRRLHSLCTKVLFRRIKFTDLKKIISSEFLSFLELPYLHYVRHLVVGVGNVEREFREEIPAIEVARVYRVCNDRLAAAVRAMAYLQSFSYGDSNDTGIEAVGFFNATLLNDRVIELKQSAGLRNVSMVIPYNVAMANPIHPEEWMRYIEGTPVIDLGGFRGLRTLSLVGMSYSHPDTLVPQLVSTLCASPPAHKPRAGHMPGL</sequence>
<dbReference type="Proteomes" id="UP000266188">
    <property type="component" value="Unassembled WGS sequence"/>
</dbReference>
<gene>
    <name evidence="1" type="ORF">PHISCL_00161</name>
</gene>
<dbReference type="EMBL" id="MVGC01000002">
    <property type="protein sequence ID" value="RJE27575.1"/>
    <property type="molecule type" value="Genomic_DNA"/>
</dbReference>
<protein>
    <recommendedName>
        <fullName evidence="3">F-box domain-containing protein</fullName>
    </recommendedName>
</protein>
<keyword evidence="2" id="KW-1185">Reference proteome</keyword>
<proteinExistence type="predicted"/>
<evidence type="ECO:0000313" key="1">
    <source>
        <dbReference type="EMBL" id="RJE27575.1"/>
    </source>
</evidence>